<accession>A0A225MCS4</accession>
<dbReference type="Proteomes" id="UP000214603">
    <property type="component" value="Unassembled WGS sequence"/>
</dbReference>
<feature type="compositionally biased region" description="Low complexity" evidence="1">
    <location>
        <begin position="1209"/>
        <end position="1249"/>
    </location>
</feature>
<dbReference type="InterPro" id="IPR053156">
    <property type="entry name" value="T6SS_TssM-like"/>
</dbReference>
<dbReference type="PROSITE" id="PS51257">
    <property type="entry name" value="PROKAR_LIPOPROTEIN"/>
    <property type="match status" value="1"/>
</dbReference>
<dbReference type="PROSITE" id="PS51724">
    <property type="entry name" value="SPOR"/>
    <property type="match status" value="1"/>
</dbReference>
<keyword evidence="5" id="KW-1185">Reference proteome</keyword>
<dbReference type="SUPFAM" id="SSF110997">
    <property type="entry name" value="Sporulation related repeat"/>
    <property type="match status" value="1"/>
</dbReference>
<protein>
    <recommendedName>
        <fullName evidence="3">SPOR domain-containing protein</fullName>
    </recommendedName>
</protein>
<proteinExistence type="predicted"/>
<dbReference type="PANTHER" id="PTHR36153">
    <property type="entry name" value="INNER MEMBRANE PROTEIN-RELATED"/>
    <property type="match status" value="1"/>
</dbReference>
<evidence type="ECO:0000313" key="4">
    <source>
        <dbReference type="EMBL" id="OWT59105.1"/>
    </source>
</evidence>
<dbReference type="EMBL" id="NJIH01000007">
    <property type="protein sequence ID" value="OWT59105.1"/>
    <property type="molecule type" value="Genomic_DNA"/>
</dbReference>
<keyword evidence="2" id="KW-1133">Transmembrane helix</keyword>
<dbReference type="RefSeq" id="WP_088603836.1">
    <property type="nucleotide sequence ID" value="NZ_NJIH01000007.1"/>
</dbReference>
<dbReference type="Gene3D" id="3.30.70.1070">
    <property type="entry name" value="Sporulation related repeat"/>
    <property type="match status" value="1"/>
</dbReference>
<feature type="transmembrane region" description="Helical" evidence="2">
    <location>
        <begin position="31"/>
        <end position="53"/>
    </location>
</feature>
<feature type="domain" description="SPOR" evidence="3">
    <location>
        <begin position="1250"/>
        <end position="1326"/>
    </location>
</feature>
<reference evidence="5" key="1">
    <citation type="submission" date="2017-06" db="EMBL/GenBank/DDBJ databases">
        <title>Herbaspirillum phytohormonus sp. nov., isolated from the root nodule of Robinia pseudoacacia in lead-zinc mine.</title>
        <authorList>
            <person name="Fan M."/>
            <person name="Lin Y."/>
        </authorList>
    </citation>
    <scope>NUCLEOTIDE SEQUENCE [LARGE SCALE GENOMIC DNA]</scope>
    <source>
        <strain evidence="5">SC-089</strain>
    </source>
</reference>
<sequence>MLKKLLVFLLWLIGLIALAMGCWIAGVYLAWPAWRWLLLFVGILVAAWLIVLLRRRWIAWRLRRRLAQPTAGTARISMAQVDRDWRAGVRVLQRSRLSRFGSPLYVLPWFIALGHDDAAKSGLLRRAAGGDPVHGRGDAPVLRWWLLRNGVILDPAESTGPDDAPINSQYWHRLMHWMLRTRRREPLNGLIITLDTAWLMQGSDIDLADAGRHLRQRLDQLTRVYNVRLPVYVVLTRCEEFPGFRAWGESLDPNVRDQPVGYATPGAKESADKFIVHAFQSIARRMLDLRILQGLHGQSDETAFSLPERLPQLAVRLDKLMCPAFLATPYTETPILGGLFLTASPGGADTAAAGWFTPELFDRLLPARRNAWQPIERWRQWHRILRHALTAGWLALCAIAAALVIEGYHVADQQLQPVAWPTPDAYAGGLSTDLIALRESRDSIQTFQSRRSWKTRWLPFQAQVDLTEDKLKGNYIHYYRSEVTQAQIDPLLTSSLPSIKQQDDGELLAAWAQTLVRRINLIDAALAHKDLSKLPPPGAELLPIFKSAGKTSLSLMDLRLIGDLYRHYLQWQPNTNVIQEERGTLRQTLQSLNLPERPISWVYSWVALQGYLAPVRMSDYWPLISTGGQPEVPAALTLPGERAVTDFLKQVGTATARPELWAQRRAAFEQAYERAALKSWHAFTVAFPYAVASLPDATARRTVLTALMGQNGPYRRLMHDLAELGRRIADPQRPAWLQLAMRLDNLSQLADSQKLTGLAGAMQSADVANKIGTDVLKKLGSGASLAKSLSYVGGDNAVMADLDAYRKGVQETIPPLLQGQGSAVEAAGKIWAFGHDPAVKGVPLIAARDAFQALRREIGGAAEGTTDPIWKLQQGPLDYALDYAGRSAACGLQSDWESSVLNSVQGVTDPVLVKQMLYGERGQVSTFMAGPVKNFIDRGAVRYEPRTVQGHAIALNGQFYAFANQTQLQQVGMLVDQRRSTTAQSEIAALTQQDTALEQQIAKLQTTSASVKLSTVPAQVNPDARVLPESVTLSTQCAAKTLTLENLNFPNSAVFPWSQATCGDTVLTIRIGGMELVKQWSGAQAFIEFLRTYASGQHRYTPLDFPDQASALAAAGVRYITLIYRQQGQAPLLDAYKQADTLAVQLQANKDRIASLNPSAGVGVAPPPPAAYVPKQIISACMGPVASGQVLQPEEPPQPAVRNTPSQTAAAAAVASGARPAATSRAKPKSAAAASAARPRQASRRAAPAESGKWSYSIQVGVFRDAEEVRSRLTEKGYKVVEEPFPMGDKQYTSVLLRGYPTREDAAAAAEEIGKLLNLKPIVIRRWAS</sequence>
<dbReference type="GO" id="GO:0042834">
    <property type="term" value="F:peptidoglycan binding"/>
    <property type="evidence" value="ECO:0007669"/>
    <property type="project" value="InterPro"/>
</dbReference>
<evidence type="ECO:0000256" key="1">
    <source>
        <dbReference type="SAM" id="MobiDB-lite"/>
    </source>
</evidence>
<evidence type="ECO:0000259" key="3">
    <source>
        <dbReference type="PROSITE" id="PS51724"/>
    </source>
</evidence>
<feature type="region of interest" description="Disordered" evidence="1">
    <location>
        <begin position="1188"/>
        <end position="1250"/>
    </location>
</feature>
<keyword evidence="2" id="KW-0472">Membrane</keyword>
<evidence type="ECO:0000313" key="5">
    <source>
        <dbReference type="Proteomes" id="UP000214603"/>
    </source>
</evidence>
<evidence type="ECO:0000256" key="2">
    <source>
        <dbReference type="SAM" id="Phobius"/>
    </source>
</evidence>
<keyword evidence="2" id="KW-0812">Transmembrane</keyword>
<dbReference type="Pfam" id="PF05036">
    <property type="entry name" value="SPOR"/>
    <property type="match status" value="1"/>
</dbReference>
<organism evidence="4 5">
    <name type="scientific">Candidimonas nitroreducens</name>
    <dbReference type="NCBI Taxonomy" id="683354"/>
    <lineage>
        <taxon>Bacteria</taxon>
        <taxon>Pseudomonadati</taxon>
        <taxon>Pseudomonadota</taxon>
        <taxon>Betaproteobacteria</taxon>
        <taxon>Burkholderiales</taxon>
        <taxon>Alcaligenaceae</taxon>
        <taxon>Candidimonas</taxon>
    </lineage>
</organism>
<dbReference type="InterPro" id="IPR025743">
    <property type="entry name" value="TssM1_N"/>
</dbReference>
<dbReference type="PANTHER" id="PTHR36153:SF1">
    <property type="entry name" value="TYPE VI SECRETION SYSTEM COMPONENT TSSM1"/>
    <property type="match status" value="1"/>
</dbReference>
<gene>
    <name evidence="4" type="ORF">CEY11_13025</name>
</gene>
<dbReference type="InterPro" id="IPR007730">
    <property type="entry name" value="SPOR-like_dom"/>
</dbReference>
<feature type="transmembrane region" description="Helical" evidence="2">
    <location>
        <begin position="384"/>
        <end position="405"/>
    </location>
</feature>
<dbReference type="InterPro" id="IPR036680">
    <property type="entry name" value="SPOR-like_sf"/>
</dbReference>
<dbReference type="Pfam" id="PF14331">
    <property type="entry name" value="IcmF-related_N"/>
    <property type="match status" value="1"/>
</dbReference>
<comment type="caution">
    <text evidence="4">The sequence shown here is derived from an EMBL/GenBank/DDBJ whole genome shotgun (WGS) entry which is preliminary data.</text>
</comment>
<dbReference type="OrthoDB" id="9758229at2"/>
<name>A0A225MCS4_9BURK</name>